<evidence type="ECO:0000256" key="2">
    <source>
        <dbReference type="SAM" id="Phobius"/>
    </source>
</evidence>
<keyword evidence="2" id="KW-1133">Transmembrane helix</keyword>
<reference evidence="3" key="1">
    <citation type="submission" date="2020-04" db="EMBL/GenBank/DDBJ databases">
        <authorList>
            <person name="Zhang T."/>
        </authorList>
    </citation>
    <scope>NUCLEOTIDE SEQUENCE</scope>
    <source>
        <strain evidence="3">HKST-UBA09</strain>
    </source>
</reference>
<feature type="compositionally biased region" description="Polar residues" evidence="1">
    <location>
        <begin position="180"/>
        <end position="200"/>
    </location>
</feature>
<feature type="transmembrane region" description="Helical" evidence="2">
    <location>
        <begin position="435"/>
        <end position="454"/>
    </location>
</feature>
<feature type="compositionally biased region" description="Acidic residues" evidence="1">
    <location>
        <begin position="205"/>
        <end position="218"/>
    </location>
</feature>
<proteinExistence type="predicted"/>
<dbReference type="EMBL" id="JAGQLF010000046">
    <property type="protein sequence ID" value="MCA9387090.1"/>
    <property type="molecule type" value="Genomic_DNA"/>
</dbReference>
<evidence type="ECO:0000256" key="1">
    <source>
        <dbReference type="SAM" id="MobiDB-lite"/>
    </source>
</evidence>
<comment type="caution">
    <text evidence="3">The sequence shown here is derived from an EMBL/GenBank/DDBJ whole genome shotgun (WGS) entry which is preliminary data.</text>
</comment>
<dbReference type="AlphaFoldDB" id="A0A955LBF2"/>
<organism evidence="3 4">
    <name type="scientific">Candidatus Dojkabacteria bacterium</name>
    <dbReference type="NCBI Taxonomy" id="2099670"/>
    <lineage>
        <taxon>Bacteria</taxon>
        <taxon>Candidatus Dojkabacteria</taxon>
    </lineage>
</organism>
<sequence>MNNRKPFALLLLALILLVVSALVIIFSTNKDNFSGYFGESGIEGVGEALTLDASISVESLTSEDNLTYTVEYLYSFTNPTDGIVYNIEAQNDLLSYFSEYNFSLLNINSQSLSLNTNFDGQNDLELLDGTDLLEPGETKTIQLTLSFLPGESEGPFNNSVSVLGYDMELSSDDSDIDAENPNTDNSENNESTPQENNVPPSNSDTETETSDSENNVPEEELDYTGLTLSYEIITQDESSSSFIDGMTINQSIGNFTFKAIPNMVFRGSIVFSSGAMPSDDTESYWPYTIHDSLLSQLGWNTSAGEYSIDVLVYSGKNAQGELVYSDTVNFFVQEAEQASRITGEGGVSFSLTKPEEEPVGENIVKEQNDNLIKKQDNSNSDLGDVFENDIENAQVPQEITQPTEPTQEDTNVPYQTNTIENLTKLPNTGIELRKGFYLGIFMMLVSYDLAILGYTSKLLASLRKLVHEL</sequence>
<keyword evidence="2" id="KW-0812">Transmembrane</keyword>
<protein>
    <submittedName>
        <fullName evidence="3">Uncharacterized protein</fullName>
    </submittedName>
</protein>
<reference evidence="3" key="2">
    <citation type="journal article" date="2021" name="Microbiome">
        <title>Successional dynamics and alternative stable states in a saline activated sludge microbial community over 9 years.</title>
        <authorList>
            <person name="Wang Y."/>
            <person name="Ye J."/>
            <person name="Ju F."/>
            <person name="Liu L."/>
            <person name="Boyd J.A."/>
            <person name="Deng Y."/>
            <person name="Parks D.H."/>
            <person name="Jiang X."/>
            <person name="Yin X."/>
            <person name="Woodcroft B.J."/>
            <person name="Tyson G.W."/>
            <person name="Hugenholtz P."/>
            <person name="Polz M.F."/>
            <person name="Zhang T."/>
        </authorList>
    </citation>
    <scope>NUCLEOTIDE SEQUENCE</scope>
    <source>
        <strain evidence="3">HKST-UBA09</strain>
    </source>
</reference>
<accession>A0A955LBF2</accession>
<name>A0A955LBF2_9BACT</name>
<dbReference type="Proteomes" id="UP000714915">
    <property type="component" value="Unassembled WGS sequence"/>
</dbReference>
<evidence type="ECO:0000313" key="4">
    <source>
        <dbReference type="Proteomes" id="UP000714915"/>
    </source>
</evidence>
<gene>
    <name evidence="3" type="ORF">KC669_03590</name>
</gene>
<keyword evidence="2" id="KW-0472">Membrane</keyword>
<feature type="region of interest" description="Disordered" evidence="1">
    <location>
        <begin position="170"/>
        <end position="218"/>
    </location>
</feature>
<evidence type="ECO:0000313" key="3">
    <source>
        <dbReference type="EMBL" id="MCA9387090.1"/>
    </source>
</evidence>